<feature type="compositionally biased region" description="Polar residues" evidence="1">
    <location>
        <begin position="102"/>
        <end position="111"/>
    </location>
</feature>
<evidence type="ECO:0000259" key="2">
    <source>
        <dbReference type="Pfam" id="PF18358"/>
    </source>
</evidence>
<dbReference type="InterPro" id="IPR041292">
    <property type="entry name" value="Tudor_4"/>
</dbReference>
<reference evidence="3" key="2">
    <citation type="submission" date="2025-05" db="UniProtKB">
        <authorList>
            <consortium name="Ensembl"/>
        </authorList>
    </citation>
    <scope>IDENTIFICATION</scope>
</reference>
<evidence type="ECO:0000313" key="3">
    <source>
        <dbReference type="Ensembl" id="ENSCSAVP00000009717.1"/>
    </source>
</evidence>
<evidence type="ECO:0000256" key="1">
    <source>
        <dbReference type="SAM" id="MobiDB-lite"/>
    </source>
</evidence>
<dbReference type="HOGENOM" id="CLU_1829683_0_0_1"/>
<protein>
    <recommendedName>
        <fullName evidence="2">Histone methyltransferase Tudor domain-containing protein</fullName>
    </recommendedName>
</protein>
<feature type="compositionally biased region" description="Basic and acidic residues" evidence="1">
    <location>
        <begin position="112"/>
        <end position="127"/>
    </location>
</feature>
<organism evidence="3 4">
    <name type="scientific">Ciona savignyi</name>
    <name type="common">Pacific transparent sea squirt</name>
    <dbReference type="NCBI Taxonomy" id="51511"/>
    <lineage>
        <taxon>Eukaryota</taxon>
        <taxon>Metazoa</taxon>
        <taxon>Chordata</taxon>
        <taxon>Tunicata</taxon>
        <taxon>Ascidiacea</taxon>
        <taxon>Phlebobranchia</taxon>
        <taxon>Cionidae</taxon>
        <taxon>Ciona</taxon>
    </lineage>
</organism>
<dbReference type="Gene3D" id="2.30.30.140">
    <property type="match status" value="1"/>
</dbReference>
<keyword evidence="4" id="KW-1185">Reference proteome</keyword>
<feature type="compositionally biased region" description="Basic and acidic residues" evidence="1">
    <location>
        <begin position="85"/>
        <end position="101"/>
    </location>
</feature>
<proteinExistence type="predicted"/>
<name>H2YWK6_CIOSA</name>
<dbReference type="Ensembl" id="ENSCSAVT00000009835.1">
    <property type="protein sequence ID" value="ENSCSAVP00000009717.1"/>
    <property type="gene ID" value="ENSCSAVG00000005702.1"/>
</dbReference>
<dbReference type="Pfam" id="PF18358">
    <property type="entry name" value="Tudor_4"/>
    <property type="match status" value="1"/>
</dbReference>
<feature type="region of interest" description="Disordered" evidence="1">
    <location>
        <begin position="77"/>
        <end position="141"/>
    </location>
</feature>
<feature type="domain" description="Histone methyltransferase Tudor" evidence="2">
    <location>
        <begin position="6"/>
        <end position="39"/>
    </location>
</feature>
<sequence length="141" mass="16540">MVNGTKQRCVRIDCNLVEVLYLSDSSREWIYRGSMRLEPLYRQHHGPAVKSDKQATPNRIARAHTGVRTSHIEYIDLTRDTSPTDENRTRNFHTKDKKQDKFQSSVPQTDKSVVEEKRSNTKNKEGGWEAPWIRSRDERQK</sequence>
<dbReference type="Proteomes" id="UP000007875">
    <property type="component" value="Unassembled WGS sequence"/>
</dbReference>
<accession>H2YWK6</accession>
<dbReference type="Ensembl" id="ENSCSAVT00000009834.1">
    <property type="protein sequence ID" value="ENSCSAVP00000009716.1"/>
    <property type="gene ID" value="ENSCSAVG00000005702.1"/>
</dbReference>
<dbReference type="AlphaFoldDB" id="H2YWK6"/>
<evidence type="ECO:0000313" key="4">
    <source>
        <dbReference type="Proteomes" id="UP000007875"/>
    </source>
</evidence>
<reference evidence="4" key="1">
    <citation type="submission" date="2003-08" db="EMBL/GenBank/DDBJ databases">
        <authorList>
            <person name="Birren B."/>
            <person name="Nusbaum C."/>
            <person name="Abebe A."/>
            <person name="Abouelleil A."/>
            <person name="Adekoya E."/>
            <person name="Ait-zahra M."/>
            <person name="Allen N."/>
            <person name="Allen T."/>
            <person name="An P."/>
            <person name="Anderson M."/>
            <person name="Anderson S."/>
            <person name="Arachchi H."/>
            <person name="Armbruster J."/>
            <person name="Bachantsang P."/>
            <person name="Baldwin J."/>
            <person name="Barry A."/>
            <person name="Bayul T."/>
            <person name="Blitshsteyn B."/>
            <person name="Bloom T."/>
            <person name="Blye J."/>
            <person name="Boguslavskiy L."/>
            <person name="Borowsky M."/>
            <person name="Boukhgalter B."/>
            <person name="Brunache A."/>
            <person name="Butler J."/>
            <person name="Calixte N."/>
            <person name="Calvo S."/>
            <person name="Camarata J."/>
            <person name="Campo K."/>
            <person name="Chang J."/>
            <person name="Cheshatsang Y."/>
            <person name="Citroen M."/>
            <person name="Collymore A."/>
            <person name="Considine T."/>
            <person name="Cook A."/>
            <person name="Cooke P."/>
            <person name="Corum B."/>
            <person name="Cuomo C."/>
            <person name="David R."/>
            <person name="Dawoe T."/>
            <person name="Degray S."/>
            <person name="Dodge S."/>
            <person name="Dooley K."/>
            <person name="Dorje P."/>
            <person name="Dorjee K."/>
            <person name="Dorris L."/>
            <person name="Duffey N."/>
            <person name="Dupes A."/>
            <person name="Elkins T."/>
            <person name="Engels R."/>
            <person name="Erickson J."/>
            <person name="Farina A."/>
            <person name="Faro S."/>
            <person name="Ferreira P."/>
            <person name="Fischer H."/>
            <person name="Fitzgerald M."/>
            <person name="Foley K."/>
            <person name="Gage D."/>
            <person name="Galagan J."/>
            <person name="Gearin G."/>
            <person name="Gnerre S."/>
            <person name="Gnirke A."/>
            <person name="Goyette A."/>
            <person name="Graham J."/>
            <person name="Grandbois E."/>
            <person name="Gyaltsen K."/>
            <person name="Hafez N."/>
            <person name="Hagopian D."/>
            <person name="Hagos B."/>
            <person name="Hall J."/>
            <person name="Hatcher B."/>
            <person name="Heller A."/>
            <person name="Higgins H."/>
            <person name="Honan T."/>
            <person name="Horn A."/>
            <person name="Houde N."/>
            <person name="Hughes L."/>
            <person name="Hulme W."/>
            <person name="Husby E."/>
            <person name="Iliev I."/>
            <person name="Jaffe D."/>
            <person name="Jones C."/>
            <person name="Kamal M."/>
            <person name="Kamat A."/>
            <person name="Kamvysselis M."/>
            <person name="Karlsson E."/>
            <person name="Kells C."/>
            <person name="Kieu A."/>
            <person name="Kisner P."/>
            <person name="Kodira C."/>
            <person name="Kulbokas E."/>
            <person name="Labutti K."/>
            <person name="Lama D."/>
            <person name="Landers T."/>
            <person name="Leger J."/>
            <person name="Levine S."/>
            <person name="Lewis D."/>
            <person name="Lewis T."/>
            <person name="Lindblad-toh K."/>
            <person name="Liu X."/>
            <person name="Lokyitsang T."/>
            <person name="Lokyitsang Y."/>
            <person name="Lucien O."/>
            <person name="Lui A."/>
            <person name="Ma L.J."/>
            <person name="Mabbitt R."/>
            <person name="Macdonald J."/>
            <person name="Maclean C."/>
            <person name="Major J."/>
            <person name="Manning J."/>
            <person name="Marabella R."/>
            <person name="Maru K."/>
            <person name="Matthews C."/>
            <person name="Mauceli E."/>
            <person name="Mccarthy M."/>
            <person name="Mcdonough S."/>
            <person name="Mcghee T."/>
            <person name="Meldrim J."/>
            <person name="Meneus L."/>
            <person name="Mesirov J."/>
            <person name="Mihalev A."/>
            <person name="Mihova T."/>
            <person name="Mikkelsen T."/>
            <person name="Mlenga V."/>
            <person name="Moru K."/>
            <person name="Mozes J."/>
            <person name="Mulrain L."/>
            <person name="Munson G."/>
            <person name="Naylor J."/>
            <person name="Newes C."/>
            <person name="Nguyen C."/>
            <person name="Nguyen N."/>
            <person name="Nguyen T."/>
            <person name="Nicol R."/>
            <person name="Nielsen C."/>
            <person name="Nizzari M."/>
            <person name="Norbu C."/>
            <person name="Norbu N."/>
            <person name="O'donnell P."/>
            <person name="Okoawo O."/>
            <person name="O'leary S."/>
            <person name="Omotosho B."/>
            <person name="O'neill K."/>
            <person name="Osman S."/>
            <person name="Parker S."/>
            <person name="Perrin D."/>
            <person name="Phunkhang P."/>
            <person name="Piqani B."/>
            <person name="Purcell S."/>
            <person name="Rachupka T."/>
            <person name="Ramasamy U."/>
            <person name="Rameau R."/>
            <person name="Ray V."/>
            <person name="Raymond C."/>
            <person name="Retta R."/>
            <person name="Richardson S."/>
            <person name="Rise C."/>
            <person name="Rodriguez J."/>
            <person name="Rogers J."/>
            <person name="Rogov P."/>
            <person name="Rutman M."/>
            <person name="Schupbach R."/>
            <person name="Seaman C."/>
            <person name="Settipalli S."/>
            <person name="Sharpe T."/>
            <person name="Sheridan J."/>
            <person name="Sherpa N."/>
            <person name="Shi J."/>
            <person name="Smirnov S."/>
            <person name="Smith C."/>
            <person name="Sougnez C."/>
            <person name="Spencer B."/>
            <person name="Stalker J."/>
            <person name="Stange-thomann N."/>
            <person name="Stavropoulos S."/>
            <person name="Stetson K."/>
            <person name="Stone C."/>
            <person name="Stone S."/>
            <person name="Stubbs M."/>
            <person name="Talamas J."/>
            <person name="Tchuinga P."/>
            <person name="Tenzing P."/>
            <person name="Tesfaye S."/>
            <person name="Theodore J."/>
            <person name="Thoulutsang Y."/>
            <person name="Topham K."/>
            <person name="Towey S."/>
            <person name="Tsamla T."/>
            <person name="Tsomo N."/>
            <person name="Vallee D."/>
            <person name="Vassiliev H."/>
            <person name="Venkataraman V."/>
            <person name="Vinson J."/>
            <person name="Vo A."/>
            <person name="Wade C."/>
            <person name="Wang S."/>
            <person name="Wangchuk T."/>
            <person name="Wangdi T."/>
            <person name="Whittaker C."/>
            <person name="Wilkinson J."/>
            <person name="Wu Y."/>
            <person name="Wyman D."/>
            <person name="Yadav S."/>
            <person name="Yang S."/>
            <person name="Yang X."/>
            <person name="Yeager S."/>
            <person name="Yee E."/>
            <person name="Young G."/>
            <person name="Zainoun J."/>
            <person name="Zembeck L."/>
            <person name="Zimmer A."/>
            <person name="Zody M."/>
            <person name="Lander E."/>
        </authorList>
    </citation>
    <scope>NUCLEOTIDE SEQUENCE [LARGE SCALE GENOMIC DNA]</scope>
</reference>